<dbReference type="Gene3D" id="3.40.50.300">
    <property type="entry name" value="P-loop containing nucleotide triphosphate hydrolases"/>
    <property type="match status" value="1"/>
</dbReference>
<dbReference type="PANTHER" id="PTHR24223">
    <property type="entry name" value="ATP-BINDING CASSETTE SUB-FAMILY C"/>
    <property type="match status" value="1"/>
</dbReference>
<evidence type="ECO:0000256" key="3">
    <source>
        <dbReference type="ARBA" id="ARBA00022741"/>
    </source>
</evidence>
<dbReference type="CDD" id="cd03250">
    <property type="entry name" value="ABCC_MRP_domain1"/>
    <property type="match status" value="1"/>
</dbReference>
<evidence type="ECO:0000313" key="7">
    <source>
        <dbReference type="RefSeq" id="XP_035827955.1"/>
    </source>
</evidence>
<keyword evidence="3" id="KW-0547">Nucleotide-binding</keyword>
<dbReference type="PROSITE" id="PS50893">
    <property type="entry name" value="ABC_TRANSPORTER_2"/>
    <property type="match status" value="1"/>
</dbReference>
<name>A0ABM1VZW2_APLCA</name>
<dbReference type="InterPro" id="IPR050173">
    <property type="entry name" value="ABC_transporter_C-like"/>
</dbReference>
<keyword evidence="6" id="KW-1185">Reference proteome</keyword>
<dbReference type="GeneID" id="106012934"/>
<organism evidence="6 7">
    <name type="scientific">Aplysia californica</name>
    <name type="common">California sea hare</name>
    <dbReference type="NCBI Taxonomy" id="6500"/>
    <lineage>
        <taxon>Eukaryota</taxon>
        <taxon>Metazoa</taxon>
        <taxon>Spiralia</taxon>
        <taxon>Lophotrochozoa</taxon>
        <taxon>Mollusca</taxon>
        <taxon>Gastropoda</taxon>
        <taxon>Heterobranchia</taxon>
        <taxon>Euthyneura</taxon>
        <taxon>Tectipleura</taxon>
        <taxon>Aplysiida</taxon>
        <taxon>Aplysioidea</taxon>
        <taxon>Aplysiidae</taxon>
        <taxon>Aplysia</taxon>
    </lineage>
</organism>
<dbReference type="InterPro" id="IPR017871">
    <property type="entry name" value="ABC_transporter-like_CS"/>
</dbReference>
<dbReference type="Proteomes" id="UP000694888">
    <property type="component" value="Unplaced"/>
</dbReference>
<comment type="subcellular location">
    <subcellularLocation>
        <location evidence="1">Vacuole membrane</location>
        <topology evidence="1">Multi-pass membrane protein</topology>
    </subcellularLocation>
</comment>
<dbReference type="InterPro" id="IPR027417">
    <property type="entry name" value="P-loop_NTPase"/>
</dbReference>
<evidence type="ECO:0000256" key="4">
    <source>
        <dbReference type="ARBA" id="ARBA00022840"/>
    </source>
</evidence>
<dbReference type="InterPro" id="IPR003439">
    <property type="entry name" value="ABC_transporter-like_ATP-bd"/>
</dbReference>
<protein>
    <submittedName>
        <fullName evidence="7">Multidrug resistance-associated protein 1-like</fullName>
    </submittedName>
</protein>
<dbReference type="InterPro" id="IPR003593">
    <property type="entry name" value="AAA+_ATPase"/>
</dbReference>
<evidence type="ECO:0000256" key="1">
    <source>
        <dbReference type="ARBA" id="ARBA00004128"/>
    </source>
</evidence>
<dbReference type="PROSITE" id="PS00211">
    <property type="entry name" value="ABC_TRANSPORTER_1"/>
    <property type="match status" value="1"/>
</dbReference>
<evidence type="ECO:0000313" key="6">
    <source>
        <dbReference type="Proteomes" id="UP000694888"/>
    </source>
</evidence>
<evidence type="ECO:0000259" key="5">
    <source>
        <dbReference type="PROSITE" id="PS50893"/>
    </source>
</evidence>
<gene>
    <name evidence="7" type="primary">LOC106012934</name>
</gene>
<dbReference type="PANTHER" id="PTHR24223:SF443">
    <property type="entry name" value="MULTIDRUG-RESISTANCE LIKE PROTEIN 1, ISOFORM I"/>
    <property type="match status" value="1"/>
</dbReference>
<keyword evidence="4" id="KW-0067">ATP-binding</keyword>
<dbReference type="RefSeq" id="XP_035827955.1">
    <property type="nucleotide sequence ID" value="XM_035972062.1"/>
</dbReference>
<proteinExistence type="predicted"/>
<dbReference type="Pfam" id="PF00005">
    <property type="entry name" value="ABC_tran"/>
    <property type="match status" value="1"/>
</dbReference>
<dbReference type="SMART" id="SM00382">
    <property type="entry name" value="AAA"/>
    <property type="match status" value="1"/>
</dbReference>
<dbReference type="SUPFAM" id="SSF52540">
    <property type="entry name" value="P-loop containing nucleoside triphosphate hydrolases"/>
    <property type="match status" value="1"/>
</dbReference>
<accession>A0ABM1VZW2</accession>
<feature type="domain" description="ABC transporter" evidence="5">
    <location>
        <begin position="1"/>
        <end position="187"/>
    </location>
</feature>
<sequence length="187" mass="20378">MSPINVLVDQCSGQWNRVLAINVSMRVAPGQLVAVIGEVGSGKSSLLSALLGEMHRLAGHCSVNSSVAYVPQVAWIQNSTLRANILFGRQFKRNFYNRVIRACALVLDLEILPAYDHTEIGEKGVNLSGGQKQRVSLARAVYSQADIFLLDDPLSAVDCHVGRQLFDDVIGPQGLLKHKVSYYGLTT</sequence>
<keyword evidence="2" id="KW-0677">Repeat</keyword>
<reference evidence="7" key="1">
    <citation type="submission" date="2025-08" db="UniProtKB">
        <authorList>
            <consortium name="RefSeq"/>
        </authorList>
    </citation>
    <scope>IDENTIFICATION</scope>
</reference>
<evidence type="ECO:0000256" key="2">
    <source>
        <dbReference type="ARBA" id="ARBA00022737"/>
    </source>
</evidence>